<evidence type="ECO:0000256" key="4">
    <source>
        <dbReference type="ARBA" id="ARBA00023136"/>
    </source>
</evidence>
<feature type="transmembrane region" description="Helical" evidence="6">
    <location>
        <begin position="216"/>
        <end position="236"/>
    </location>
</feature>
<feature type="domain" description="Sugar phosphate transporter" evidence="7">
    <location>
        <begin position="39"/>
        <end position="329"/>
    </location>
</feature>
<name>A0A0G4IKF9_PLABS</name>
<feature type="transmembrane region" description="Helical" evidence="6">
    <location>
        <begin position="256"/>
        <end position="278"/>
    </location>
</feature>
<geneLocation type="mitochondrion" evidence="9"/>
<gene>
    <name evidence="8" type="ORF">PBRA_004296</name>
    <name evidence="9" type="ORF">PLBR_LOCUS7658</name>
</gene>
<evidence type="ECO:0000256" key="5">
    <source>
        <dbReference type="SAM" id="MobiDB-lite"/>
    </source>
</evidence>
<dbReference type="GO" id="GO:0016020">
    <property type="term" value="C:membrane"/>
    <property type="evidence" value="ECO:0007669"/>
    <property type="project" value="UniProtKB-SubCell"/>
</dbReference>
<reference evidence="9 11" key="2">
    <citation type="submission" date="2018-03" db="EMBL/GenBank/DDBJ databases">
        <authorList>
            <person name="Fogelqvist J."/>
        </authorList>
    </citation>
    <scope>NUCLEOTIDE SEQUENCE [LARGE SCALE GENOMIC DNA]</scope>
</reference>
<keyword evidence="10" id="KW-1185">Reference proteome</keyword>
<evidence type="ECO:0000256" key="1">
    <source>
        <dbReference type="ARBA" id="ARBA00004141"/>
    </source>
</evidence>
<comment type="subcellular location">
    <subcellularLocation>
        <location evidence="1">Membrane</location>
        <topology evidence="1">Multi-pass membrane protein</topology>
    </subcellularLocation>
</comment>
<reference evidence="8 10" key="1">
    <citation type="submission" date="2015-02" db="EMBL/GenBank/DDBJ databases">
        <authorList>
            <person name="Chooi Y.-H."/>
        </authorList>
    </citation>
    <scope>NUCLEOTIDE SEQUENCE [LARGE SCALE GENOMIC DNA]</scope>
    <source>
        <strain evidence="8">E3</strain>
    </source>
</reference>
<keyword evidence="3 6" id="KW-1133">Transmembrane helix</keyword>
<feature type="transmembrane region" description="Helical" evidence="6">
    <location>
        <begin position="68"/>
        <end position="87"/>
    </location>
</feature>
<evidence type="ECO:0000313" key="10">
    <source>
        <dbReference type="Proteomes" id="UP000039324"/>
    </source>
</evidence>
<evidence type="ECO:0000313" key="9">
    <source>
        <dbReference type="EMBL" id="SPR00443.1"/>
    </source>
</evidence>
<feature type="transmembrane region" description="Helical" evidence="6">
    <location>
        <begin position="107"/>
        <end position="132"/>
    </location>
</feature>
<dbReference type="OrthoDB" id="6418713at2759"/>
<dbReference type="InterPro" id="IPR050186">
    <property type="entry name" value="TPT_transporter"/>
</dbReference>
<dbReference type="Proteomes" id="UP000290189">
    <property type="component" value="Unassembled WGS sequence"/>
</dbReference>
<evidence type="ECO:0000256" key="2">
    <source>
        <dbReference type="ARBA" id="ARBA00022692"/>
    </source>
</evidence>
<protein>
    <recommendedName>
        <fullName evidence="7">Sugar phosphate transporter domain-containing protein</fullName>
    </recommendedName>
</protein>
<dbReference type="EMBL" id="OVEO01000014">
    <property type="protein sequence ID" value="SPR00443.1"/>
    <property type="molecule type" value="Genomic_DNA"/>
</dbReference>
<feature type="transmembrane region" description="Helical" evidence="6">
    <location>
        <begin position="178"/>
        <end position="195"/>
    </location>
</feature>
<keyword evidence="2 6" id="KW-0812">Transmembrane</keyword>
<evidence type="ECO:0000313" key="8">
    <source>
        <dbReference type="EMBL" id="CEO95570.1"/>
    </source>
</evidence>
<keyword evidence="9" id="KW-0496">Mitochondrion</keyword>
<dbReference type="EMBL" id="CDSF01000024">
    <property type="protein sequence ID" value="CEO95570.1"/>
    <property type="molecule type" value="Genomic_DNA"/>
</dbReference>
<feature type="compositionally biased region" description="Polar residues" evidence="5">
    <location>
        <begin position="352"/>
        <end position="363"/>
    </location>
</feature>
<evidence type="ECO:0000256" key="6">
    <source>
        <dbReference type="SAM" id="Phobius"/>
    </source>
</evidence>
<proteinExistence type="predicted"/>
<feature type="region of interest" description="Disordered" evidence="5">
    <location>
        <begin position="338"/>
        <end position="369"/>
    </location>
</feature>
<organism evidence="8 10">
    <name type="scientific">Plasmodiophora brassicae</name>
    <name type="common">Clubroot disease agent</name>
    <dbReference type="NCBI Taxonomy" id="37360"/>
    <lineage>
        <taxon>Eukaryota</taxon>
        <taxon>Sar</taxon>
        <taxon>Rhizaria</taxon>
        <taxon>Endomyxa</taxon>
        <taxon>Phytomyxea</taxon>
        <taxon>Plasmodiophorida</taxon>
        <taxon>Plasmodiophoridae</taxon>
        <taxon>Plasmodiophora</taxon>
    </lineage>
</organism>
<dbReference type="InterPro" id="IPR037185">
    <property type="entry name" value="EmrE-like"/>
</dbReference>
<dbReference type="Proteomes" id="UP000039324">
    <property type="component" value="Unassembled WGS sequence"/>
</dbReference>
<evidence type="ECO:0000259" key="7">
    <source>
        <dbReference type="Pfam" id="PF03151"/>
    </source>
</evidence>
<dbReference type="PANTHER" id="PTHR11132">
    <property type="entry name" value="SOLUTE CARRIER FAMILY 35"/>
    <property type="match status" value="1"/>
</dbReference>
<dbReference type="OMA" id="FWYTVSS"/>
<dbReference type="SUPFAM" id="SSF103481">
    <property type="entry name" value="Multidrug resistance efflux transporter EmrE"/>
    <property type="match status" value="2"/>
</dbReference>
<evidence type="ECO:0000256" key="3">
    <source>
        <dbReference type="ARBA" id="ARBA00022989"/>
    </source>
</evidence>
<feature type="transmembrane region" description="Helical" evidence="6">
    <location>
        <begin position="152"/>
        <end position="172"/>
    </location>
</feature>
<dbReference type="InterPro" id="IPR004853">
    <property type="entry name" value="Sugar_P_trans_dom"/>
</dbReference>
<accession>A0A0G4IKF9</accession>
<feature type="transmembrane region" description="Helical" evidence="6">
    <location>
        <begin position="312"/>
        <end position="331"/>
    </location>
</feature>
<dbReference type="AlphaFoldDB" id="A0A0G4IKF9"/>
<sequence length="369" mass="39966">MTATDAKSVTVAFDVESRGAATAAAAEDRRARLRANLLTLLYFLAWFILSVVFNIYNKKALQALAMPYLVAEFQLFAGIPIIAFFWLTKLRKTPILDWQTLKPLVLIAVFHCGTHLAGILAMDAGAVSFAHIIKSGEPFSTAILSAVLLRTYYSWQVYVTLIPVCAGIAMASVSELSFTWKAFATAVISAVSGSLRGIYSKEKLKDTRGRNLEAQNLYSVLTIISFILLLPVGVLADADKFVGRWTAAMNSKDGAMSLVWLAISGVSYFLYNEFAFLALESVSPVTHAVGSTFKRVFVIGTAIVVFRTPVSLLGWIGSSTAVIGVLVFSLAKTRYSSPKKAIDPVVDDSPTKPATSVHLSSTKDPNDDS</sequence>
<evidence type="ECO:0000313" key="11">
    <source>
        <dbReference type="Proteomes" id="UP000290189"/>
    </source>
</evidence>
<keyword evidence="4 6" id="KW-0472">Membrane</keyword>
<dbReference type="Pfam" id="PF03151">
    <property type="entry name" value="TPT"/>
    <property type="match status" value="1"/>
</dbReference>
<feature type="transmembrane region" description="Helical" evidence="6">
    <location>
        <begin position="37"/>
        <end position="56"/>
    </location>
</feature>